<evidence type="ECO:0000313" key="19">
    <source>
        <dbReference type="EMBL" id="CAD7660742.1"/>
    </source>
</evidence>
<dbReference type="Pfam" id="PF00743">
    <property type="entry name" value="FMO-like"/>
    <property type="match status" value="1"/>
</dbReference>
<evidence type="ECO:0000256" key="18">
    <source>
        <dbReference type="RuleBase" id="RU361177"/>
    </source>
</evidence>
<comment type="catalytic activity">
    <reaction evidence="16">
        <text>trimethylamine + NADPH + O2 = trimethylamine N-oxide + NADP(+) + H2O</text>
        <dbReference type="Rhea" id="RHEA:31979"/>
        <dbReference type="ChEBI" id="CHEBI:15377"/>
        <dbReference type="ChEBI" id="CHEBI:15379"/>
        <dbReference type="ChEBI" id="CHEBI:15724"/>
        <dbReference type="ChEBI" id="CHEBI:57783"/>
        <dbReference type="ChEBI" id="CHEBI:58349"/>
        <dbReference type="ChEBI" id="CHEBI:58389"/>
        <dbReference type="EC" id="1.14.13.148"/>
    </reaction>
    <physiologicalReaction direction="left-to-right" evidence="16">
        <dbReference type="Rhea" id="RHEA:31980"/>
    </physiologicalReaction>
</comment>
<dbReference type="GO" id="GO:0034899">
    <property type="term" value="F:trimethylamine monooxygenase activity"/>
    <property type="evidence" value="ECO:0007669"/>
    <property type="project" value="UniProtKB-EC"/>
</dbReference>
<dbReference type="EMBL" id="CAJPVJ010021156">
    <property type="protein sequence ID" value="CAG2177878.1"/>
    <property type="molecule type" value="Genomic_DNA"/>
</dbReference>
<keyword evidence="8" id="KW-0521">NADP</keyword>
<reference evidence="19" key="1">
    <citation type="submission" date="2020-11" db="EMBL/GenBank/DDBJ databases">
        <authorList>
            <person name="Tran Van P."/>
        </authorList>
    </citation>
    <scope>NUCLEOTIDE SEQUENCE</scope>
</reference>
<dbReference type="Proteomes" id="UP000728032">
    <property type="component" value="Unassembled WGS sequence"/>
</dbReference>
<dbReference type="SUPFAM" id="SSF51905">
    <property type="entry name" value="FAD/NAD(P)-binding domain"/>
    <property type="match status" value="2"/>
</dbReference>
<evidence type="ECO:0000256" key="12">
    <source>
        <dbReference type="ARBA" id="ARBA00023136"/>
    </source>
</evidence>
<evidence type="ECO:0000256" key="8">
    <source>
        <dbReference type="ARBA" id="ARBA00022857"/>
    </source>
</evidence>
<dbReference type="Gene3D" id="3.50.50.60">
    <property type="entry name" value="FAD/NAD(P)-binding domain"/>
    <property type="match status" value="1"/>
</dbReference>
<evidence type="ECO:0000256" key="9">
    <source>
        <dbReference type="ARBA" id="ARBA00022989"/>
    </source>
</evidence>
<dbReference type="InterPro" id="IPR050346">
    <property type="entry name" value="FMO-like"/>
</dbReference>
<keyword evidence="9" id="KW-1133">Transmembrane helix</keyword>
<accession>A0A7R9MI92</accession>
<evidence type="ECO:0000256" key="17">
    <source>
        <dbReference type="ARBA" id="ARBA00049443"/>
    </source>
</evidence>
<dbReference type="GO" id="GO:0050661">
    <property type="term" value="F:NADP binding"/>
    <property type="evidence" value="ECO:0007669"/>
    <property type="project" value="InterPro"/>
</dbReference>
<evidence type="ECO:0000256" key="7">
    <source>
        <dbReference type="ARBA" id="ARBA00022827"/>
    </source>
</evidence>
<dbReference type="EMBL" id="OC935981">
    <property type="protein sequence ID" value="CAD7660742.1"/>
    <property type="molecule type" value="Genomic_DNA"/>
</dbReference>
<comment type="subcellular location">
    <subcellularLocation>
        <location evidence="2">Endoplasmic reticulum membrane</location>
        <topology evidence="2">Single-pass membrane protein</topology>
    </subcellularLocation>
</comment>
<keyword evidence="4 18" id="KW-0285">Flavoprotein</keyword>
<comment type="catalytic activity">
    <reaction evidence="17">
        <text>N,N-dimethylaniline + NADPH + O2 + H(+) = N,N-dimethylaniline N-oxide + NADP(+) + H2O</text>
        <dbReference type="Rhea" id="RHEA:24468"/>
        <dbReference type="ChEBI" id="CHEBI:15377"/>
        <dbReference type="ChEBI" id="CHEBI:15378"/>
        <dbReference type="ChEBI" id="CHEBI:15379"/>
        <dbReference type="ChEBI" id="CHEBI:16269"/>
        <dbReference type="ChEBI" id="CHEBI:17735"/>
        <dbReference type="ChEBI" id="CHEBI:57783"/>
        <dbReference type="ChEBI" id="CHEBI:58349"/>
        <dbReference type="EC" id="1.14.13.8"/>
    </reaction>
    <physiologicalReaction direction="left-to-right" evidence="17">
        <dbReference type="Rhea" id="RHEA:24469"/>
    </physiologicalReaction>
</comment>
<dbReference type="InterPro" id="IPR036188">
    <property type="entry name" value="FAD/NAD-bd_sf"/>
</dbReference>
<dbReference type="PANTHER" id="PTHR23023">
    <property type="entry name" value="DIMETHYLANILINE MONOOXYGENASE"/>
    <property type="match status" value="1"/>
</dbReference>
<comment type="similarity">
    <text evidence="3 18">Belongs to the FMO family.</text>
</comment>
<evidence type="ECO:0000256" key="6">
    <source>
        <dbReference type="ARBA" id="ARBA00022824"/>
    </source>
</evidence>
<keyword evidence="11 18" id="KW-0503">Monooxygenase</keyword>
<evidence type="ECO:0000256" key="5">
    <source>
        <dbReference type="ARBA" id="ARBA00022692"/>
    </source>
</evidence>
<dbReference type="AlphaFoldDB" id="A0A7R9MI92"/>
<comment type="catalytic activity">
    <reaction evidence="15">
        <text>hypotaurine + NADPH + O2 + H(+) = taurine + NADP(+) + H2O</text>
        <dbReference type="Rhea" id="RHEA:69819"/>
        <dbReference type="ChEBI" id="CHEBI:15377"/>
        <dbReference type="ChEBI" id="CHEBI:15378"/>
        <dbReference type="ChEBI" id="CHEBI:15379"/>
        <dbReference type="ChEBI" id="CHEBI:57783"/>
        <dbReference type="ChEBI" id="CHEBI:57853"/>
        <dbReference type="ChEBI" id="CHEBI:58349"/>
        <dbReference type="ChEBI" id="CHEBI:507393"/>
        <dbReference type="EC" id="1.14.13.8"/>
    </reaction>
    <physiologicalReaction direction="left-to-right" evidence="15">
        <dbReference type="Rhea" id="RHEA:69820"/>
    </physiologicalReaction>
</comment>
<evidence type="ECO:0000256" key="11">
    <source>
        <dbReference type="ARBA" id="ARBA00023033"/>
    </source>
</evidence>
<evidence type="ECO:0000313" key="20">
    <source>
        <dbReference type="Proteomes" id="UP000728032"/>
    </source>
</evidence>
<gene>
    <name evidence="19" type="ORF">ONB1V03_LOCUS17305</name>
</gene>
<keyword evidence="12" id="KW-0472">Membrane</keyword>
<keyword evidence="20" id="KW-1185">Reference proteome</keyword>
<keyword evidence="7 18" id="KW-0274">FAD</keyword>
<evidence type="ECO:0000256" key="10">
    <source>
        <dbReference type="ARBA" id="ARBA00023002"/>
    </source>
</evidence>
<dbReference type="InterPro" id="IPR020946">
    <property type="entry name" value="Flavin_mOase-like"/>
</dbReference>
<protein>
    <recommendedName>
        <fullName evidence="18">Flavin-containing monooxygenase</fullName>
        <ecNumber evidence="18">1.-.-.-</ecNumber>
    </recommendedName>
</protein>
<organism evidence="19">
    <name type="scientific">Oppiella nova</name>
    <dbReference type="NCBI Taxonomy" id="334625"/>
    <lineage>
        <taxon>Eukaryota</taxon>
        <taxon>Metazoa</taxon>
        <taxon>Ecdysozoa</taxon>
        <taxon>Arthropoda</taxon>
        <taxon>Chelicerata</taxon>
        <taxon>Arachnida</taxon>
        <taxon>Acari</taxon>
        <taxon>Acariformes</taxon>
        <taxon>Sarcoptiformes</taxon>
        <taxon>Oribatida</taxon>
        <taxon>Brachypylina</taxon>
        <taxon>Oppioidea</taxon>
        <taxon>Oppiidae</taxon>
        <taxon>Oppiella</taxon>
    </lineage>
</organism>
<evidence type="ECO:0000256" key="4">
    <source>
        <dbReference type="ARBA" id="ARBA00022630"/>
    </source>
</evidence>
<dbReference type="EC" id="1.-.-.-" evidence="18"/>
<evidence type="ECO:0000256" key="3">
    <source>
        <dbReference type="ARBA" id="ARBA00009183"/>
    </source>
</evidence>
<dbReference type="OrthoDB" id="6511865at2759"/>
<proteinExistence type="inferred from homology"/>
<evidence type="ECO:0000256" key="1">
    <source>
        <dbReference type="ARBA" id="ARBA00001974"/>
    </source>
</evidence>
<dbReference type="FunFam" id="3.50.50.60:FF:000159">
    <property type="entry name" value="Dimethylaniline monooxygenase [N-oxide-forming]"/>
    <property type="match status" value="1"/>
</dbReference>
<dbReference type="PIRSF" id="PIRSF000332">
    <property type="entry name" value="FMO"/>
    <property type="match status" value="1"/>
</dbReference>
<dbReference type="GO" id="GO:0005789">
    <property type="term" value="C:endoplasmic reticulum membrane"/>
    <property type="evidence" value="ECO:0007669"/>
    <property type="project" value="UniProtKB-SubCell"/>
</dbReference>
<dbReference type="InterPro" id="IPR000960">
    <property type="entry name" value="Flavin_mOase"/>
</dbReference>
<comment type="function">
    <text evidence="13">Broad spectrum monooxygenase that catalyzes the oxygenation of a wide variety of nitrogen- and sulfur-containing compounds including xenobiotics. Catalyzes the S-oxygenation of hypotaurine to produce taurine, an organic osmolyte involved in cell volume regulation as well as a variety of cytoprotective and developmental processes. In vitro, catalyzes the N-oxygenation of trimethylamine (TMA) to produce trimethylamine N-oxide (TMAO) and could therefore participate to the detoxification of this compound that is generated by the action of gut microbiota from dietary precursors such as choline, choline containing compounds, betaine or L-carnitine.</text>
</comment>
<dbReference type="GO" id="GO:0050660">
    <property type="term" value="F:flavin adenine dinucleotide binding"/>
    <property type="evidence" value="ECO:0007669"/>
    <property type="project" value="InterPro"/>
</dbReference>
<comment type="catalytic activity">
    <reaction evidence="14">
        <text>hypotaurine + NADH + O2 + H(+) = taurine + NAD(+) + H2O</text>
        <dbReference type="Rhea" id="RHEA:74111"/>
        <dbReference type="ChEBI" id="CHEBI:15377"/>
        <dbReference type="ChEBI" id="CHEBI:15378"/>
        <dbReference type="ChEBI" id="CHEBI:15379"/>
        <dbReference type="ChEBI" id="CHEBI:57540"/>
        <dbReference type="ChEBI" id="CHEBI:57853"/>
        <dbReference type="ChEBI" id="CHEBI:57945"/>
        <dbReference type="ChEBI" id="CHEBI:507393"/>
        <dbReference type="EC" id="1.14.13.8"/>
    </reaction>
    <physiologicalReaction direction="left-to-right" evidence="14">
        <dbReference type="Rhea" id="RHEA:74112"/>
    </physiologicalReaction>
</comment>
<name>A0A7R9MI92_9ACAR</name>
<keyword evidence="6" id="KW-0256">Endoplasmic reticulum</keyword>
<dbReference type="PRINTS" id="PR00370">
    <property type="entry name" value="FMOXYGENASE"/>
</dbReference>
<keyword evidence="5" id="KW-0812">Transmembrane</keyword>
<sequence length="385" mass="44215">MTGRWRLTVRDTNNDRLIYEVFDGVMVCTGHNNKPSMPTYENQHIFKGLLMHSHAFKDNTAFAGKRVVVVGIGGSGCDATVELSNVCPIVHLSTRTGSWVTHRVGHKGKPFDAVMVTRFFNTMFNVSPLRLANAAVEWYLNMRFDHKLYGLKPKHRFLSKQILVNEDLPKKIMTGSVVIKGDIQEFTEHGVIFTGEADETLCDAVVFATGYQLSYPFLSESVISTQKSDFHLYKHIFPTTLTHPHTLAFIGIIVPTGAVLPIAELQSRYFALVMANKCQMATQKQMIRDIKRRKKWLKQHFPDWQKHALEVYYIKYMDELAGLMGVKPNLCKYFVTDPKLWFHMYFGPYVPYQYRLTGPNSWPKAREAILTVNERIKAPFKTRNK</sequence>
<dbReference type="GO" id="GO:0004499">
    <property type="term" value="F:N,N-dimethylaniline monooxygenase activity"/>
    <property type="evidence" value="ECO:0007669"/>
    <property type="project" value="InterPro"/>
</dbReference>
<evidence type="ECO:0000256" key="14">
    <source>
        <dbReference type="ARBA" id="ARBA00047338"/>
    </source>
</evidence>
<keyword evidence="10 18" id="KW-0560">Oxidoreductase</keyword>
<evidence type="ECO:0000256" key="13">
    <source>
        <dbReference type="ARBA" id="ARBA00045957"/>
    </source>
</evidence>
<evidence type="ECO:0000256" key="15">
    <source>
        <dbReference type="ARBA" id="ARBA00048041"/>
    </source>
</evidence>
<evidence type="ECO:0000256" key="2">
    <source>
        <dbReference type="ARBA" id="ARBA00004389"/>
    </source>
</evidence>
<comment type="cofactor">
    <cofactor evidence="1 18">
        <name>FAD</name>
        <dbReference type="ChEBI" id="CHEBI:57692"/>
    </cofactor>
</comment>
<evidence type="ECO:0000256" key="16">
    <source>
        <dbReference type="ARBA" id="ARBA00048088"/>
    </source>
</evidence>